<sequence>MSEHALSDLLYFHLGTSIHWWLRTRTLPSRDTRTCTIKRIQCQIKCMTNDNPENVHPTGHQFRRITQIQHTQQNQKIQTINSHGSVSMFITALKWVITLMAL</sequence>
<dbReference type="EMBL" id="GGMR01015413">
    <property type="protein sequence ID" value="MBY28032.1"/>
    <property type="molecule type" value="Transcribed_RNA"/>
</dbReference>
<proteinExistence type="predicted"/>
<organism evidence="1">
    <name type="scientific">Schizaphis graminum</name>
    <name type="common">Green bug aphid</name>
    <dbReference type="NCBI Taxonomy" id="13262"/>
    <lineage>
        <taxon>Eukaryota</taxon>
        <taxon>Metazoa</taxon>
        <taxon>Ecdysozoa</taxon>
        <taxon>Arthropoda</taxon>
        <taxon>Hexapoda</taxon>
        <taxon>Insecta</taxon>
        <taxon>Pterygota</taxon>
        <taxon>Neoptera</taxon>
        <taxon>Paraneoptera</taxon>
        <taxon>Hemiptera</taxon>
        <taxon>Sternorrhyncha</taxon>
        <taxon>Aphidomorpha</taxon>
        <taxon>Aphidoidea</taxon>
        <taxon>Aphididae</taxon>
        <taxon>Aphidini</taxon>
        <taxon>Schizaphis</taxon>
    </lineage>
</organism>
<reference evidence="1" key="1">
    <citation type="submission" date="2018-04" db="EMBL/GenBank/DDBJ databases">
        <title>Transcriptome of Schizaphis graminum biotype I.</title>
        <authorList>
            <person name="Scully E.D."/>
            <person name="Geib S.M."/>
            <person name="Palmer N.A."/>
            <person name="Koch K."/>
            <person name="Bradshaw J."/>
            <person name="Heng-Moss T."/>
            <person name="Sarath G."/>
        </authorList>
    </citation>
    <scope>NUCLEOTIDE SEQUENCE</scope>
</reference>
<dbReference type="AlphaFoldDB" id="A0A2S2PF49"/>
<name>A0A2S2PF49_SCHGA</name>
<gene>
    <name evidence="1" type="ORF">g.71417</name>
</gene>
<evidence type="ECO:0000313" key="1">
    <source>
        <dbReference type="EMBL" id="MBY28032.1"/>
    </source>
</evidence>
<accession>A0A2S2PF49</accession>
<protein>
    <submittedName>
        <fullName evidence="1">Uncharacterized protein</fullName>
    </submittedName>
</protein>